<keyword evidence="2" id="KW-0472">Membrane</keyword>
<feature type="transmembrane region" description="Helical" evidence="2">
    <location>
        <begin position="209"/>
        <end position="236"/>
    </location>
</feature>
<organism evidence="3 4">
    <name type="scientific">Jatropha curcas</name>
    <name type="common">Barbados nut</name>
    <dbReference type="NCBI Taxonomy" id="180498"/>
    <lineage>
        <taxon>Eukaryota</taxon>
        <taxon>Viridiplantae</taxon>
        <taxon>Streptophyta</taxon>
        <taxon>Embryophyta</taxon>
        <taxon>Tracheophyta</taxon>
        <taxon>Spermatophyta</taxon>
        <taxon>Magnoliopsida</taxon>
        <taxon>eudicotyledons</taxon>
        <taxon>Gunneridae</taxon>
        <taxon>Pentapetalae</taxon>
        <taxon>rosids</taxon>
        <taxon>fabids</taxon>
        <taxon>Malpighiales</taxon>
        <taxon>Euphorbiaceae</taxon>
        <taxon>Crotonoideae</taxon>
        <taxon>Jatropheae</taxon>
        <taxon>Jatropha</taxon>
    </lineage>
</organism>
<reference evidence="3 4" key="1">
    <citation type="journal article" date="2014" name="PLoS ONE">
        <title>Global Analysis of Gene Expression Profiles in Physic Nut (Jatropha curcas L.) Seedlings Exposed to Salt Stress.</title>
        <authorList>
            <person name="Zhang L."/>
            <person name="Zhang C."/>
            <person name="Wu P."/>
            <person name="Chen Y."/>
            <person name="Li M."/>
            <person name="Jiang H."/>
            <person name="Wu G."/>
        </authorList>
    </citation>
    <scope>NUCLEOTIDE SEQUENCE [LARGE SCALE GENOMIC DNA]</scope>
    <source>
        <strain evidence="4">cv. GZQX0401</strain>
        <tissue evidence="3">Young leaves</tissue>
    </source>
</reference>
<feature type="region of interest" description="Disordered" evidence="1">
    <location>
        <begin position="144"/>
        <end position="167"/>
    </location>
</feature>
<keyword evidence="4" id="KW-1185">Reference proteome</keyword>
<evidence type="ECO:0000313" key="3">
    <source>
        <dbReference type="EMBL" id="KDP23638.1"/>
    </source>
</evidence>
<sequence>MSEQCLVIDAWIREAQEVSILVEDIESRIKNKNLELELELGHRLKEIAKSKLFEVGIKLDRLESLLHNPPSKPILTKEDVEFRWEMLSDFRSRTRVLALSVYSSPSTKRTKEDVEFRWEMLSDFRSRTRVLALSVYSSPSTKRAGGLPVTNTKGSNEPCKSDDQDHMNSFSKDDSEMLKPLISKDATQSHELQMKQSVSCIPMSGINKVCWIICLILGAAALLVLLDISVNSIFMGRLSSLATRPLSPLRLPALPLMQYLLLHVTLRVCAIASLSPFPIYEHFIYDSYCKNLLYIKETKETMAMTPSITNRTNHQAILTCQVLESIEGLSLFILSYQPVLLFYALKKTIKIEIKDDTVLQICRDREQQTSLSLV</sequence>
<evidence type="ECO:0000256" key="1">
    <source>
        <dbReference type="SAM" id="MobiDB-lite"/>
    </source>
</evidence>
<gene>
    <name evidence="3" type="ORF">JCGZ_23471</name>
</gene>
<evidence type="ECO:0000313" key="4">
    <source>
        <dbReference type="Proteomes" id="UP000027138"/>
    </source>
</evidence>
<evidence type="ECO:0000256" key="2">
    <source>
        <dbReference type="SAM" id="Phobius"/>
    </source>
</evidence>
<protein>
    <submittedName>
        <fullName evidence="3">Uncharacterized protein</fullName>
    </submittedName>
</protein>
<dbReference type="OrthoDB" id="1419086at2759"/>
<name>A0A067JLD5_JATCU</name>
<dbReference type="EMBL" id="KK915213">
    <property type="protein sequence ID" value="KDP23638.1"/>
    <property type="molecule type" value="Genomic_DNA"/>
</dbReference>
<accession>A0A067JLD5</accession>
<keyword evidence="2" id="KW-1133">Transmembrane helix</keyword>
<keyword evidence="2" id="KW-0812">Transmembrane</keyword>
<dbReference type="AlphaFoldDB" id="A0A067JLD5"/>
<dbReference type="Proteomes" id="UP000027138">
    <property type="component" value="Unassembled WGS sequence"/>
</dbReference>
<proteinExistence type="predicted"/>